<reference evidence="8" key="1">
    <citation type="submission" date="2013-07" db="EMBL/GenBank/DDBJ databases">
        <authorList>
            <person name="McIlroy S."/>
        </authorList>
    </citation>
    <scope>NUCLEOTIDE SEQUENCE [LARGE SCALE GENOMIC DNA]</scope>
    <source>
        <strain evidence="8">Run_A_D11</strain>
    </source>
</reference>
<dbReference type="InterPro" id="IPR036259">
    <property type="entry name" value="MFS_trans_sf"/>
</dbReference>
<feature type="transmembrane region" description="Helical" evidence="6">
    <location>
        <begin position="217"/>
        <end position="238"/>
    </location>
</feature>
<evidence type="ECO:0000256" key="6">
    <source>
        <dbReference type="SAM" id="Phobius"/>
    </source>
</evidence>
<dbReference type="PANTHER" id="PTHR43124">
    <property type="entry name" value="PURINE EFFLUX PUMP PBUE"/>
    <property type="match status" value="1"/>
</dbReference>
<dbReference type="PROSITE" id="PS50850">
    <property type="entry name" value="MFS"/>
    <property type="match status" value="1"/>
</dbReference>
<dbReference type="InterPro" id="IPR020846">
    <property type="entry name" value="MFS_dom"/>
</dbReference>
<dbReference type="PANTHER" id="PTHR43124:SF3">
    <property type="entry name" value="CHLORAMPHENICOL EFFLUX PUMP RV0191"/>
    <property type="match status" value="1"/>
</dbReference>
<dbReference type="Proteomes" id="UP000035760">
    <property type="component" value="Unassembled WGS sequence"/>
</dbReference>
<reference evidence="8" key="2">
    <citation type="submission" date="2014-03" db="EMBL/GenBank/DDBJ databases">
        <title>Candidatus Competibacter-lineage genomes retrieved from metagenomes reveal functional metabolic diversity.</title>
        <authorList>
            <person name="McIlroy S.J."/>
            <person name="Albertsen M."/>
            <person name="Andresen E.K."/>
            <person name="Saunders A.M."/>
            <person name="Kristiansen R."/>
            <person name="Stokholm-Bjerregaard M."/>
            <person name="Nielsen K.L."/>
            <person name="Nielsen P.H."/>
        </authorList>
    </citation>
    <scope>NUCLEOTIDE SEQUENCE</scope>
    <source>
        <strain evidence="8">Run_A_D11</strain>
    </source>
</reference>
<dbReference type="Pfam" id="PF07690">
    <property type="entry name" value="MFS_1"/>
    <property type="match status" value="1"/>
</dbReference>
<accession>W6MCD6</accession>
<feature type="transmembrane region" description="Helical" evidence="6">
    <location>
        <begin position="84"/>
        <end position="101"/>
    </location>
</feature>
<dbReference type="Gene3D" id="1.20.1250.20">
    <property type="entry name" value="MFS general substrate transporter like domains"/>
    <property type="match status" value="1"/>
</dbReference>
<gene>
    <name evidence="8" type="ORF">BN873_210134</name>
</gene>
<evidence type="ECO:0000313" key="8">
    <source>
        <dbReference type="EMBL" id="CDI01913.1"/>
    </source>
</evidence>
<dbReference type="EMBL" id="CBTJ020000027">
    <property type="protein sequence ID" value="CDI01913.1"/>
    <property type="molecule type" value="Genomic_DNA"/>
</dbReference>
<evidence type="ECO:0000256" key="4">
    <source>
        <dbReference type="ARBA" id="ARBA00022989"/>
    </source>
</evidence>
<proteinExistence type="predicted"/>
<feature type="transmembrane region" description="Helical" evidence="6">
    <location>
        <begin position="53"/>
        <end position="72"/>
    </location>
</feature>
<dbReference type="OrthoDB" id="5291895at2"/>
<evidence type="ECO:0000256" key="2">
    <source>
        <dbReference type="ARBA" id="ARBA00022475"/>
    </source>
</evidence>
<keyword evidence="9" id="KW-1185">Reference proteome</keyword>
<feature type="transmembrane region" description="Helical" evidence="6">
    <location>
        <begin position="285"/>
        <end position="306"/>
    </location>
</feature>
<feature type="transmembrane region" description="Helical" evidence="6">
    <location>
        <begin position="171"/>
        <end position="190"/>
    </location>
</feature>
<keyword evidence="3 6" id="KW-0812">Transmembrane</keyword>
<dbReference type="InterPro" id="IPR050189">
    <property type="entry name" value="MFS_Efflux_Transporters"/>
</dbReference>
<keyword evidence="2" id="KW-1003">Cell membrane</keyword>
<feature type="domain" description="Major facilitator superfamily (MFS) profile" evidence="7">
    <location>
        <begin position="16"/>
        <end position="408"/>
    </location>
</feature>
<feature type="transmembrane region" description="Helical" evidence="6">
    <location>
        <begin position="139"/>
        <end position="159"/>
    </location>
</feature>
<evidence type="ECO:0000256" key="5">
    <source>
        <dbReference type="ARBA" id="ARBA00023136"/>
    </source>
</evidence>
<feature type="transmembrane region" description="Helical" evidence="6">
    <location>
        <begin position="258"/>
        <end position="278"/>
    </location>
</feature>
<feature type="transmembrane region" description="Helical" evidence="6">
    <location>
        <begin position="12"/>
        <end position="33"/>
    </location>
</feature>
<dbReference type="GO" id="GO:0005886">
    <property type="term" value="C:plasma membrane"/>
    <property type="evidence" value="ECO:0007669"/>
    <property type="project" value="UniProtKB-SubCell"/>
</dbReference>
<feature type="transmembrane region" description="Helical" evidence="6">
    <location>
        <begin position="107"/>
        <end position="132"/>
    </location>
</feature>
<evidence type="ECO:0000256" key="1">
    <source>
        <dbReference type="ARBA" id="ARBA00004651"/>
    </source>
</evidence>
<dbReference type="GO" id="GO:0022857">
    <property type="term" value="F:transmembrane transporter activity"/>
    <property type="evidence" value="ECO:0007669"/>
    <property type="project" value="InterPro"/>
</dbReference>
<evidence type="ECO:0000256" key="3">
    <source>
        <dbReference type="ARBA" id="ARBA00022692"/>
    </source>
</evidence>
<dbReference type="InterPro" id="IPR011701">
    <property type="entry name" value="MFS"/>
</dbReference>
<evidence type="ECO:0000259" key="7">
    <source>
        <dbReference type="PROSITE" id="PS50850"/>
    </source>
</evidence>
<keyword evidence="4 6" id="KW-1133">Transmembrane helix</keyword>
<evidence type="ECO:0000313" key="9">
    <source>
        <dbReference type="Proteomes" id="UP000035760"/>
    </source>
</evidence>
<sequence length="409" mass="43599">MTHGVALSRAMVVWRIFLPFAAGYFLSYLYRTINAVLSPYLTAELRLDATDLGLLTSVYFLTFAAFQLPLGVLLDRFGPRRVEAVLLLFAAAGAGVFASSGDATGLIIGRGLIGLGVSACLMASFKAFVLWFPAERLPVANGWVLAAGGLGALVATAPVEFALRLLDWRGLFAGLAGLSVLIALALLLVVPERGGSGVGGNWRGQWQGVADIFRSRVFWWLAPSSVVSQASFLAIQSLWAGPWLRDVAGLPKTVAADYLFWTAAAMVGGFLGLGQLAYRLTRWGIPPIAVAAAGMALFMLIQLAVLCGFGSPMVWVLFGFFGTSGVLNYAILSQAFPPDLAGRVNTALNLLVFVLAFAAQWSMGVMINRWPMAGGGYAASGYQLAFGLALVLQLISWLWLLAGRPRQPD</sequence>
<feature type="transmembrane region" description="Helical" evidence="6">
    <location>
        <begin position="312"/>
        <end position="332"/>
    </location>
</feature>
<name>W6MCD6_9GAMM</name>
<keyword evidence="5 6" id="KW-0472">Membrane</keyword>
<protein>
    <submittedName>
        <fullName evidence="8">Membrane transport protein</fullName>
    </submittedName>
</protein>
<dbReference type="SUPFAM" id="SSF103473">
    <property type="entry name" value="MFS general substrate transporter"/>
    <property type="match status" value="1"/>
</dbReference>
<comment type="subcellular location">
    <subcellularLocation>
        <location evidence="1">Cell membrane</location>
        <topology evidence="1">Multi-pass membrane protein</topology>
    </subcellularLocation>
</comment>
<comment type="caution">
    <text evidence="8">The sequence shown here is derived from an EMBL/GenBank/DDBJ whole genome shotgun (WGS) entry which is preliminary data.</text>
</comment>
<feature type="transmembrane region" description="Helical" evidence="6">
    <location>
        <begin position="382"/>
        <end position="402"/>
    </location>
</feature>
<dbReference type="AlphaFoldDB" id="W6MCD6"/>
<dbReference type="RefSeq" id="WP_082161106.1">
    <property type="nucleotide sequence ID" value="NZ_CBTJ020000027.1"/>
</dbReference>
<dbReference type="STRING" id="1400863.BN873_210134"/>
<organism evidence="8 9">
    <name type="scientific">Candidatus Competibacter denitrificans Run_A_D11</name>
    <dbReference type="NCBI Taxonomy" id="1400863"/>
    <lineage>
        <taxon>Bacteria</taxon>
        <taxon>Pseudomonadati</taxon>
        <taxon>Pseudomonadota</taxon>
        <taxon>Gammaproteobacteria</taxon>
        <taxon>Candidatus Competibacteraceae</taxon>
        <taxon>Candidatus Competibacter</taxon>
    </lineage>
</organism>
<feature type="transmembrane region" description="Helical" evidence="6">
    <location>
        <begin position="344"/>
        <end position="362"/>
    </location>
</feature>